<reference evidence="2" key="1">
    <citation type="journal article" date="2020" name="Stud. Mycol.">
        <title>101 Dothideomycetes genomes: a test case for predicting lifestyles and emergence of pathogens.</title>
        <authorList>
            <person name="Haridas S."/>
            <person name="Albert R."/>
            <person name="Binder M."/>
            <person name="Bloem J."/>
            <person name="Labutti K."/>
            <person name="Salamov A."/>
            <person name="Andreopoulos B."/>
            <person name="Baker S."/>
            <person name="Barry K."/>
            <person name="Bills G."/>
            <person name="Bluhm B."/>
            <person name="Cannon C."/>
            <person name="Castanera R."/>
            <person name="Culley D."/>
            <person name="Daum C."/>
            <person name="Ezra D."/>
            <person name="Gonzalez J."/>
            <person name="Henrissat B."/>
            <person name="Kuo A."/>
            <person name="Liang C."/>
            <person name="Lipzen A."/>
            <person name="Lutzoni F."/>
            <person name="Magnuson J."/>
            <person name="Mondo S."/>
            <person name="Nolan M."/>
            <person name="Ohm R."/>
            <person name="Pangilinan J."/>
            <person name="Park H.-J."/>
            <person name="Ramirez L."/>
            <person name="Alfaro M."/>
            <person name="Sun H."/>
            <person name="Tritt A."/>
            <person name="Yoshinaga Y."/>
            <person name="Zwiers L.-H."/>
            <person name="Turgeon B."/>
            <person name="Goodwin S."/>
            <person name="Spatafora J."/>
            <person name="Crous P."/>
            <person name="Grigoriev I."/>
        </authorList>
    </citation>
    <scope>NUCLEOTIDE SEQUENCE</scope>
    <source>
        <strain evidence="2">CBS 269.34</strain>
    </source>
</reference>
<dbReference type="Proteomes" id="UP000799750">
    <property type="component" value="Unassembled WGS sequence"/>
</dbReference>
<dbReference type="AlphaFoldDB" id="A0A6A6QGB3"/>
<protein>
    <submittedName>
        <fullName evidence="2">Uncharacterized protein</fullName>
    </submittedName>
</protein>
<dbReference type="EMBL" id="MU004196">
    <property type="protein sequence ID" value="KAF2491221.1"/>
    <property type="molecule type" value="Genomic_DNA"/>
</dbReference>
<accession>A0A6A6QGB3</accession>
<keyword evidence="3" id="KW-1185">Reference proteome</keyword>
<evidence type="ECO:0000256" key="1">
    <source>
        <dbReference type="SAM" id="MobiDB-lite"/>
    </source>
</evidence>
<feature type="region of interest" description="Disordered" evidence="1">
    <location>
        <begin position="1"/>
        <end position="21"/>
    </location>
</feature>
<organism evidence="2 3">
    <name type="scientific">Lophium mytilinum</name>
    <dbReference type="NCBI Taxonomy" id="390894"/>
    <lineage>
        <taxon>Eukaryota</taxon>
        <taxon>Fungi</taxon>
        <taxon>Dikarya</taxon>
        <taxon>Ascomycota</taxon>
        <taxon>Pezizomycotina</taxon>
        <taxon>Dothideomycetes</taxon>
        <taxon>Pleosporomycetidae</taxon>
        <taxon>Mytilinidiales</taxon>
        <taxon>Mytilinidiaceae</taxon>
        <taxon>Lophium</taxon>
    </lineage>
</organism>
<sequence length="406" mass="46591">MSGKRPPTLAAPGERDAKRPSRVDKIHLLHQQIAGLEAELATTLRKKEEARKGNYHEYLEGQLVNDTQRMFVSSNQTSANSISPFRFKDLPRELRDEVYRHIIHASHSTLFAERPSDPKKPGAIGGHPYHQAILLVDRQLKEEVVEFMKMYGQLTFQFGCRNEAICTKCDNCQTNHLLDGLWWVEYTLGKDVQLMIQRLCNRYHHVYIELAVNRQLAPEKTKRLHCDLRWFLGQYGHTTRYSTDFTTGGQCRTIIDLGSLFRTQADPMYLLLADVHLDGRARSVESPPPFVHLIGHDLQNLKSFALEVRKLKLRPGCFSIICDIPKDEVSESSEVSQRFNVLKTGCKKNGIELRVRSDKEVTRNNLWRGPAFRPPALGRVFVRRVINHGGGSEQIRFRRVERDGVA</sequence>
<evidence type="ECO:0000313" key="3">
    <source>
        <dbReference type="Proteomes" id="UP000799750"/>
    </source>
</evidence>
<dbReference type="OrthoDB" id="62952at2759"/>
<name>A0A6A6QGB3_9PEZI</name>
<gene>
    <name evidence="2" type="ORF">BU16DRAFT_543459</name>
</gene>
<proteinExistence type="predicted"/>
<evidence type="ECO:0000313" key="2">
    <source>
        <dbReference type="EMBL" id="KAF2491221.1"/>
    </source>
</evidence>